<keyword evidence="5 9" id="KW-0547">Nucleotide-binding</keyword>
<name>A0A9P7MFM7_9HYPO</name>
<dbReference type="EC" id="2.7.1.12" evidence="3 9"/>
<dbReference type="GO" id="GO:0005737">
    <property type="term" value="C:cytoplasm"/>
    <property type="evidence" value="ECO:0007669"/>
    <property type="project" value="TreeGrafter"/>
</dbReference>
<evidence type="ECO:0000256" key="7">
    <source>
        <dbReference type="ARBA" id="ARBA00022840"/>
    </source>
</evidence>
<evidence type="ECO:0000256" key="6">
    <source>
        <dbReference type="ARBA" id="ARBA00022777"/>
    </source>
</evidence>
<evidence type="ECO:0000256" key="9">
    <source>
        <dbReference type="RuleBase" id="RU363066"/>
    </source>
</evidence>
<evidence type="ECO:0000256" key="5">
    <source>
        <dbReference type="ARBA" id="ARBA00022741"/>
    </source>
</evidence>
<dbReference type="FunFam" id="3.40.50.300:FF:001607">
    <property type="entry name" value="Gluconokinase"/>
    <property type="match status" value="1"/>
</dbReference>
<gene>
    <name evidence="10" type="ORF">E4U60_007707</name>
</gene>
<protein>
    <recommendedName>
        <fullName evidence="3 9">Gluconokinase</fullName>
        <ecNumber evidence="3 9">2.7.1.12</ecNumber>
    </recommendedName>
</protein>
<dbReference type="InterPro" id="IPR031322">
    <property type="entry name" value="Shikimate/glucono_kinase"/>
</dbReference>
<comment type="caution">
    <text evidence="10">The sequence shown here is derived from an EMBL/GenBank/DDBJ whole genome shotgun (WGS) entry which is preliminary data.</text>
</comment>
<dbReference type="OrthoDB" id="275177at2759"/>
<keyword evidence="7 9" id="KW-0067">ATP-binding</keyword>
<comment type="pathway">
    <text evidence="1 9">Carbohydrate acid metabolism; D-gluconate degradation.</text>
</comment>
<evidence type="ECO:0000256" key="2">
    <source>
        <dbReference type="ARBA" id="ARBA00008420"/>
    </source>
</evidence>
<comment type="similarity">
    <text evidence="2 9">Belongs to the gluconokinase GntK/GntV family.</text>
</comment>
<sequence>MSGSTSAPAGSGNSASRQQHHLWLVTGPAGCGKTTVAEYLADTLKIPFIEGDAYHPQSNIDKMSAGIPLTDADRWDWLIELRKQSISRIHDGADGAVVACSALKLKYRDVMRVAAYYDPSIRVHFVFLDASQEVLLKRVAERKGHYMGANMVKSQFESLERPTEDEVDVVTIDVSRSADEVKEDVVAKAKALLAAHTN</sequence>
<keyword evidence="4 9" id="KW-0808">Transferase</keyword>
<reference evidence="10 11" key="1">
    <citation type="journal article" date="2020" name="bioRxiv">
        <title>Whole genome comparisons of ergot fungi reveals the divergence and evolution of species within the genus Claviceps are the result of varying mechanisms driving genome evolution and host range expansion.</title>
        <authorList>
            <person name="Wyka S.A."/>
            <person name="Mondo S.J."/>
            <person name="Liu M."/>
            <person name="Dettman J."/>
            <person name="Nalam V."/>
            <person name="Broders K.D."/>
        </authorList>
    </citation>
    <scope>NUCLEOTIDE SEQUENCE [LARGE SCALE GENOMIC DNA]</scope>
    <source>
        <strain evidence="10 11">CCC 1485</strain>
    </source>
</reference>
<evidence type="ECO:0000256" key="4">
    <source>
        <dbReference type="ARBA" id="ARBA00022679"/>
    </source>
</evidence>
<dbReference type="Proteomes" id="UP000706124">
    <property type="component" value="Unassembled WGS sequence"/>
</dbReference>
<comment type="catalytic activity">
    <reaction evidence="8 9">
        <text>D-gluconate + ATP = 6-phospho-D-gluconate + ADP + H(+)</text>
        <dbReference type="Rhea" id="RHEA:19433"/>
        <dbReference type="ChEBI" id="CHEBI:15378"/>
        <dbReference type="ChEBI" id="CHEBI:18391"/>
        <dbReference type="ChEBI" id="CHEBI:30616"/>
        <dbReference type="ChEBI" id="CHEBI:58759"/>
        <dbReference type="ChEBI" id="CHEBI:456216"/>
        <dbReference type="EC" id="2.7.1.12"/>
    </reaction>
</comment>
<dbReference type="Pfam" id="PF01202">
    <property type="entry name" value="SKI"/>
    <property type="match status" value="1"/>
</dbReference>
<dbReference type="NCBIfam" id="TIGR01313">
    <property type="entry name" value="therm_gnt_kin"/>
    <property type="match status" value="1"/>
</dbReference>
<dbReference type="PANTHER" id="PTHR43442">
    <property type="entry name" value="GLUCONOKINASE-RELATED"/>
    <property type="match status" value="1"/>
</dbReference>
<evidence type="ECO:0000256" key="1">
    <source>
        <dbReference type="ARBA" id="ARBA00004875"/>
    </source>
</evidence>
<dbReference type="AlphaFoldDB" id="A0A9P7MFM7"/>
<organism evidence="10 11">
    <name type="scientific">Claviceps pazoutovae</name>
    <dbReference type="NCBI Taxonomy" id="1649127"/>
    <lineage>
        <taxon>Eukaryota</taxon>
        <taxon>Fungi</taxon>
        <taxon>Dikarya</taxon>
        <taxon>Ascomycota</taxon>
        <taxon>Pezizomycotina</taxon>
        <taxon>Sordariomycetes</taxon>
        <taxon>Hypocreomycetidae</taxon>
        <taxon>Hypocreales</taxon>
        <taxon>Clavicipitaceae</taxon>
        <taxon>Claviceps</taxon>
    </lineage>
</organism>
<evidence type="ECO:0000256" key="3">
    <source>
        <dbReference type="ARBA" id="ARBA00012054"/>
    </source>
</evidence>
<accession>A0A9P7MFM7</accession>
<dbReference type="GO" id="GO:0005524">
    <property type="term" value="F:ATP binding"/>
    <property type="evidence" value="ECO:0007669"/>
    <property type="project" value="UniProtKB-KW"/>
</dbReference>
<dbReference type="PANTHER" id="PTHR43442:SF3">
    <property type="entry name" value="GLUCONOKINASE-RELATED"/>
    <property type="match status" value="1"/>
</dbReference>
<keyword evidence="6 9" id="KW-0418">Kinase</keyword>
<dbReference type="InterPro" id="IPR006001">
    <property type="entry name" value="Therm_gnt_kin"/>
</dbReference>
<dbReference type="GO" id="GO:0005975">
    <property type="term" value="P:carbohydrate metabolic process"/>
    <property type="evidence" value="ECO:0007669"/>
    <property type="project" value="InterPro"/>
</dbReference>
<dbReference type="SUPFAM" id="SSF52540">
    <property type="entry name" value="P-loop containing nucleoside triphosphate hydrolases"/>
    <property type="match status" value="1"/>
</dbReference>
<keyword evidence="11" id="KW-1185">Reference proteome</keyword>
<evidence type="ECO:0000313" key="11">
    <source>
        <dbReference type="Proteomes" id="UP000706124"/>
    </source>
</evidence>
<dbReference type="CDD" id="cd02021">
    <property type="entry name" value="GntK"/>
    <property type="match status" value="1"/>
</dbReference>
<dbReference type="InterPro" id="IPR027417">
    <property type="entry name" value="P-loop_NTPase"/>
</dbReference>
<dbReference type="Gene3D" id="3.40.50.300">
    <property type="entry name" value="P-loop containing nucleotide triphosphate hydrolases"/>
    <property type="match status" value="1"/>
</dbReference>
<dbReference type="EMBL" id="SRPO01000090">
    <property type="protein sequence ID" value="KAG5941771.1"/>
    <property type="molecule type" value="Genomic_DNA"/>
</dbReference>
<evidence type="ECO:0000313" key="10">
    <source>
        <dbReference type="EMBL" id="KAG5941771.1"/>
    </source>
</evidence>
<evidence type="ECO:0000256" key="8">
    <source>
        <dbReference type="ARBA" id="ARBA00048090"/>
    </source>
</evidence>
<proteinExistence type="inferred from homology"/>
<dbReference type="GO" id="GO:0046316">
    <property type="term" value="F:gluconokinase activity"/>
    <property type="evidence" value="ECO:0007669"/>
    <property type="project" value="UniProtKB-EC"/>
</dbReference>